<proteinExistence type="predicted"/>
<evidence type="ECO:0000313" key="1">
    <source>
        <dbReference type="EMBL" id="KAF5202185.1"/>
    </source>
</evidence>
<name>A0A7J6X025_THATH</name>
<dbReference type="AlphaFoldDB" id="A0A7J6X025"/>
<protein>
    <submittedName>
        <fullName evidence="1">Uncharacterized protein</fullName>
    </submittedName>
</protein>
<comment type="caution">
    <text evidence="1">The sequence shown here is derived from an EMBL/GenBank/DDBJ whole genome shotgun (WGS) entry which is preliminary data.</text>
</comment>
<organism evidence="1 2">
    <name type="scientific">Thalictrum thalictroides</name>
    <name type="common">Rue-anemone</name>
    <name type="synonym">Anemone thalictroides</name>
    <dbReference type="NCBI Taxonomy" id="46969"/>
    <lineage>
        <taxon>Eukaryota</taxon>
        <taxon>Viridiplantae</taxon>
        <taxon>Streptophyta</taxon>
        <taxon>Embryophyta</taxon>
        <taxon>Tracheophyta</taxon>
        <taxon>Spermatophyta</taxon>
        <taxon>Magnoliopsida</taxon>
        <taxon>Ranunculales</taxon>
        <taxon>Ranunculaceae</taxon>
        <taxon>Thalictroideae</taxon>
        <taxon>Thalictrum</taxon>
    </lineage>
</organism>
<sequence>METPQLPGKRSNSTSTSLSSLIKLAVVFKHLHAVWRSGVLVAAALRDWTPVQHARGIAPPVPQSHLARSKLTCNGGFCIRVILQKAIRNVVHIEIMNDRNHCQCMWNAIPG</sequence>
<keyword evidence="2" id="KW-1185">Reference proteome</keyword>
<dbReference type="Proteomes" id="UP000554482">
    <property type="component" value="Unassembled WGS sequence"/>
</dbReference>
<dbReference type="EMBL" id="JABWDY010008465">
    <property type="protein sequence ID" value="KAF5202185.1"/>
    <property type="molecule type" value="Genomic_DNA"/>
</dbReference>
<reference evidence="1 2" key="1">
    <citation type="submission" date="2020-06" db="EMBL/GenBank/DDBJ databases">
        <title>Transcriptomic and genomic resources for Thalictrum thalictroides and T. hernandezii: Facilitating candidate gene discovery in an emerging model plant lineage.</title>
        <authorList>
            <person name="Arias T."/>
            <person name="Riano-Pachon D.M."/>
            <person name="Di Stilio V.S."/>
        </authorList>
    </citation>
    <scope>NUCLEOTIDE SEQUENCE [LARGE SCALE GENOMIC DNA]</scope>
    <source>
        <strain evidence="2">cv. WT478/WT964</strain>
        <tissue evidence="1">Leaves</tissue>
    </source>
</reference>
<accession>A0A7J6X025</accession>
<evidence type="ECO:0000313" key="2">
    <source>
        <dbReference type="Proteomes" id="UP000554482"/>
    </source>
</evidence>
<gene>
    <name evidence="1" type="ORF">FRX31_008232</name>
</gene>